<feature type="transmembrane region" description="Helical" evidence="8">
    <location>
        <begin position="113"/>
        <end position="133"/>
    </location>
</feature>
<feature type="transmembrane region" description="Helical" evidence="8">
    <location>
        <begin position="346"/>
        <end position="369"/>
    </location>
</feature>
<dbReference type="InterPro" id="IPR051107">
    <property type="entry name" value="Auxin_Efflux_Carrier"/>
</dbReference>
<keyword evidence="4 8" id="KW-0812">Transmembrane</keyword>
<feature type="transmembrane region" description="Helical" evidence="8">
    <location>
        <begin position="375"/>
        <end position="395"/>
    </location>
</feature>
<evidence type="ECO:0000256" key="5">
    <source>
        <dbReference type="ARBA" id="ARBA00022989"/>
    </source>
</evidence>
<sequence>MITGSEVYQVVEAMVPLYTAAALGYGSVRWLKAFSNEQCAGINHFVALYAVPVLIFDMVSTNDIYNMNGLLIAADTLQKAVLLLGLMAWALWARSRRRAGGNKAAAVSNPLQWVVTCFSVASLPNTIIMGVPLLNGMYGPVSKNLMKQIVVMQFCIWYNVVIFLYEYMEARRAAAALALDGSAKISPSSPVKPQTDKATAEANGCSNVDAADRPQEVAVNIEITDMAAAAAAASTAPDGSSAEKPAAAASDGASDATEAEEVSAPVPSVKHVIWMAVKKLLQIPNTYASFLGLIWALFAFKYGFSMPKIISDSLFTIRTTAVGLSMFASGTFIARQTRFVPCGYKIATYSMILKFLIGPVLMLFTSLIIGMHGTLLHIAVVQAALPLAVTSFVYAEEYKVHADIMSTGVILGIFISLPVTIVYYIVLGL</sequence>
<reference evidence="10" key="1">
    <citation type="journal article" date="2021" name="bioRxiv">
        <title>Whole Genome Assembly and Annotation of Northern Wild Rice, Zizania palustris L., Supports a Whole Genome Duplication in the Zizania Genus.</title>
        <authorList>
            <person name="Haas M."/>
            <person name="Kono T."/>
            <person name="Macchietto M."/>
            <person name="Millas R."/>
            <person name="McGilp L."/>
            <person name="Shao M."/>
            <person name="Duquette J."/>
            <person name="Hirsch C.N."/>
            <person name="Kimball J."/>
        </authorList>
    </citation>
    <scope>NUCLEOTIDE SEQUENCE</scope>
    <source>
        <tissue evidence="10">Fresh leaf tissue</tissue>
    </source>
</reference>
<keyword evidence="3 8" id="KW-0813">Transport</keyword>
<dbReference type="Proteomes" id="UP000729402">
    <property type="component" value="Unassembled WGS sequence"/>
</dbReference>
<dbReference type="GO" id="GO:0005783">
    <property type="term" value="C:endoplasmic reticulum"/>
    <property type="evidence" value="ECO:0007669"/>
    <property type="project" value="TreeGrafter"/>
</dbReference>
<proteinExistence type="inferred from homology"/>
<dbReference type="InterPro" id="IPR014024">
    <property type="entry name" value="Auxin_eff_plant"/>
</dbReference>
<dbReference type="GO" id="GO:0010329">
    <property type="term" value="F:auxin efflux transmembrane transporter activity"/>
    <property type="evidence" value="ECO:0007669"/>
    <property type="project" value="TreeGrafter"/>
</dbReference>
<dbReference type="EMBL" id="JAAALK010000282">
    <property type="protein sequence ID" value="KAG8078215.1"/>
    <property type="molecule type" value="Genomic_DNA"/>
</dbReference>
<feature type="transmembrane region" description="Helical" evidence="8">
    <location>
        <begin position="71"/>
        <end position="92"/>
    </location>
</feature>
<feature type="region of interest" description="Disordered" evidence="9">
    <location>
        <begin position="183"/>
        <end position="206"/>
    </location>
</feature>
<evidence type="ECO:0000313" key="10">
    <source>
        <dbReference type="EMBL" id="KAG8078215.1"/>
    </source>
</evidence>
<feature type="transmembrane region" description="Helical" evidence="8">
    <location>
        <begin position="407"/>
        <end position="426"/>
    </location>
</feature>
<reference evidence="10" key="2">
    <citation type="submission" date="2021-02" db="EMBL/GenBank/DDBJ databases">
        <authorList>
            <person name="Kimball J.A."/>
            <person name="Haas M.W."/>
            <person name="Macchietto M."/>
            <person name="Kono T."/>
            <person name="Duquette J."/>
            <person name="Shao M."/>
        </authorList>
    </citation>
    <scope>NUCLEOTIDE SEQUENCE</scope>
    <source>
        <tissue evidence="10">Fresh leaf tissue</tissue>
    </source>
</reference>
<dbReference type="InterPro" id="IPR004776">
    <property type="entry name" value="Mem_transp_PIN-like"/>
</dbReference>
<dbReference type="OrthoDB" id="2133778at2759"/>
<keyword evidence="6 8" id="KW-0472">Membrane</keyword>
<name>A0A8J5SQJ0_ZIZPA</name>
<evidence type="ECO:0000256" key="8">
    <source>
        <dbReference type="RuleBase" id="RU362108"/>
    </source>
</evidence>
<accession>A0A8J5SQJ0</accession>
<comment type="caution">
    <text evidence="10">The sequence shown here is derived from an EMBL/GenBank/DDBJ whole genome shotgun (WGS) entry which is preliminary data.</text>
</comment>
<dbReference type="GO" id="GO:0009926">
    <property type="term" value="P:auxin polar transport"/>
    <property type="evidence" value="ECO:0007669"/>
    <property type="project" value="TreeGrafter"/>
</dbReference>
<evidence type="ECO:0000256" key="2">
    <source>
        <dbReference type="ARBA" id="ARBA00009177"/>
    </source>
</evidence>
<dbReference type="Pfam" id="PF03547">
    <property type="entry name" value="Mem_trans"/>
    <property type="match status" value="1"/>
</dbReference>
<feature type="transmembrane region" description="Helical" evidence="8">
    <location>
        <begin position="315"/>
        <end position="334"/>
    </location>
</feature>
<feature type="transmembrane region" description="Helical" evidence="8">
    <location>
        <begin position="285"/>
        <end position="303"/>
    </location>
</feature>
<dbReference type="AlphaFoldDB" id="A0A8J5SQJ0"/>
<protein>
    <recommendedName>
        <fullName evidence="8">Auxin efflux carrier component</fullName>
    </recommendedName>
</protein>
<evidence type="ECO:0000256" key="6">
    <source>
        <dbReference type="ARBA" id="ARBA00023136"/>
    </source>
</evidence>
<feature type="region of interest" description="Disordered" evidence="9">
    <location>
        <begin position="235"/>
        <end position="254"/>
    </location>
</feature>
<comment type="function">
    <text evidence="8">May act as a component of the auxin efflux carrier.</text>
</comment>
<comment type="similarity">
    <text evidence="2 8">Belongs to the auxin efflux carrier (TC 2.A.69.1) family.</text>
</comment>
<evidence type="ECO:0000256" key="3">
    <source>
        <dbReference type="ARBA" id="ARBA00022448"/>
    </source>
</evidence>
<dbReference type="GO" id="GO:0005886">
    <property type="term" value="C:plasma membrane"/>
    <property type="evidence" value="ECO:0007669"/>
    <property type="project" value="TreeGrafter"/>
</dbReference>
<feature type="transmembrane region" description="Helical" evidence="8">
    <location>
        <begin position="6"/>
        <end position="28"/>
    </location>
</feature>
<gene>
    <name evidence="10" type="ORF">GUJ93_ZPchr0007g3365</name>
</gene>
<comment type="subcellular location">
    <subcellularLocation>
        <location evidence="1 8">Membrane</location>
        <topology evidence="1 8">Multi-pass membrane protein</topology>
    </subcellularLocation>
</comment>
<dbReference type="GO" id="GO:0009734">
    <property type="term" value="P:auxin-activated signaling pathway"/>
    <property type="evidence" value="ECO:0007669"/>
    <property type="project" value="UniProtKB-UniRule"/>
</dbReference>
<keyword evidence="11" id="KW-1185">Reference proteome</keyword>
<keyword evidence="5 8" id="KW-1133">Transmembrane helix</keyword>
<dbReference type="PANTHER" id="PTHR31752">
    <property type="entry name" value="AUXIN EFFLUX CARRIER COMPONENT 1B-RELATED"/>
    <property type="match status" value="1"/>
</dbReference>
<evidence type="ECO:0000256" key="9">
    <source>
        <dbReference type="SAM" id="MobiDB-lite"/>
    </source>
</evidence>
<evidence type="ECO:0000256" key="4">
    <source>
        <dbReference type="ARBA" id="ARBA00022692"/>
    </source>
</evidence>
<dbReference type="NCBIfam" id="TIGR00946">
    <property type="entry name" value="2a69"/>
    <property type="match status" value="1"/>
</dbReference>
<evidence type="ECO:0000256" key="1">
    <source>
        <dbReference type="ARBA" id="ARBA00004141"/>
    </source>
</evidence>
<keyword evidence="7 8" id="KW-0927">Auxin signaling pathway</keyword>
<feature type="transmembrane region" description="Helical" evidence="8">
    <location>
        <begin position="40"/>
        <end position="59"/>
    </location>
</feature>
<feature type="transmembrane region" description="Helical" evidence="8">
    <location>
        <begin position="145"/>
        <end position="165"/>
    </location>
</feature>
<organism evidence="10 11">
    <name type="scientific">Zizania palustris</name>
    <name type="common">Northern wild rice</name>
    <dbReference type="NCBI Taxonomy" id="103762"/>
    <lineage>
        <taxon>Eukaryota</taxon>
        <taxon>Viridiplantae</taxon>
        <taxon>Streptophyta</taxon>
        <taxon>Embryophyta</taxon>
        <taxon>Tracheophyta</taxon>
        <taxon>Spermatophyta</taxon>
        <taxon>Magnoliopsida</taxon>
        <taxon>Liliopsida</taxon>
        <taxon>Poales</taxon>
        <taxon>Poaceae</taxon>
        <taxon>BOP clade</taxon>
        <taxon>Oryzoideae</taxon>
        <taxon>Oryzeae</taxon>
        <taxon>Zizaniinae</taxon>
        <taxon>Zizania</taxon>
    </lineage>
</organism>
<evidence type="ECO:0000256" key="7">
    <source>
        <dbReference type="ARBA" id="ARBA00023294"/>
    </source>
</evidence>
<evidence type="ECO:0000313" key="11">
    <source>
        <dbReference type="Proteomes" id="UP000729402"/>
    </source>
</evidence>
<dbReference type="PANTHER" id="PTHR31752:SF45">
    <property type="entry name" value="AUXIN EFFLUX CARRIER COMPONENT 9-RELATED"/>
    <property type="match status" value="1"/>
</dbReference>